<dbReference type="AlphaFoldDB" id="A0A8B9I900"/>
<feature type="region of interest" description="Disordered" evidence="1">
    <location>
        <begin position="142"/>
        <end position="190"/>
    </location>
</feature>
<evidence type="ECO:0000256" key="1">
    <source>
        <dbReference type="SAM" id="MobiDB-lite"/>
    </source>
</evidence>
<dbReference type="GO" id="GO:0120200">
    <property type="term" value="C:rod photoreceptor outer segment"/>
    <property type="evidence" value="ECO:0007669"/>
    <property type="project" value="TreeGrafter"/>
</dbReference>
<dbReference type="GO" id="GO:0005930">
    <property type="term" value="C:axoneme"/>
    <property type="evidence" value="ECO:0007669"/>
    <property type="project" value="TreeGrafter"/>
</dbReference>
<feature type="region of interest" description="Disordered" evidence="1">
    <location>
        <begin position="204"/>
        <end position="229"/>
    </location>
</feature>
<dbReference type="Pfam" id="PF15244">
    <property type="entry name" value="HSD3"/>
    <property type="match status" value="2"/>
</dbReference>
<dbReference type="GO" id="GO:0045494">
    <property type="term" value="P:photoreceptor cell maintenance"/>
    <property type="evidence" value="ECO:0007669"/>
    <property type="project" value="TreeGrafter"/>
</dbReference>
<keyword evidence="3" id="KW-1185">Reference proteome</keyword>
<evidence type="ECO:0000313" key="2">
    <source>
        <dbReference type="Ensembl" id="ENSABRP00000018443.1"/>
    </source>
</evidence>
<evidence type="ECO:0000313" key="3">
    <source>
        <dbReference type="Proteomes" id="UP000694426"/>
    </source>
</evidence>
<accession>A0A8B9I900</accession>
<feature type="region of interest" description="Disordered" evidence="1">
    <location>
        <begin position="291"/>
        <end position="322"/>
    </location>
</feature>
<sequence length="425" mass="48624">MYLPLCFFIPSVWKHPRASRRSNCDLAKVKVKIIMDFIRRQCRSQVTTVPTYSMMWPFRGHLSLKSSIFSPGSSCKFSNQYIIQDHMAAHYKKLMSAKAAVDSSAPKSLHTSVKYKDQQKRDKLIQALEKYEKDLVHVLRASSSNSRSVSPGQQKARWSLSENGHRYLTSAQKNSSRTKGRQPPSVSFQKLASKTLLPASTAKMTAQNTAQHALSQTPVHASSTDRSSALPLQQPHIHLSSRNRRKAFQNSFNKTYSGDLLDKHSAYFTEKKLFTPQILKTSHQSFLVKHRYYNPPPSKRSSTPGKRSLKSADVSNEKETELHSFLEDAHVRPHSDNFSQQPVENHELWIPDSEMSLFPGLQLEEKGEEYLHFLQDLTNDILTRSCYHKEALEDVFQMHIKSKRHNLDENQQHSHCISYGSQQAS</sequence>
<dbReference type="GO" id="GO:0000226">
    <property type="term" value="P:microtubule cytoskeleton organization"/>
    <property type="evidence" value="ECO:0007669"/>
    <property type="project" value="TreeGrafter"/>
</dbReference>
<dbReference type="GO" id="GO:0120206">
    <property type="term" value="C:photoreceptor distal connecting cilium"/>
    <property type="evidence" value="ECO:0007669"/>
    <property type="project" value="TreeGrafter"/>
</dbReference>
<dbReference type="PANTHER" id="PTHR14917:SF3">
    <property type="entry name" value="SPERMATOGENESIS ASSOCIATED 7"/>
    <property type="match status" value="1"/>
</dbReference>
<dbReference type="Ensembl" id="ENSABRT00000025993.1">
    <property type="protein sequence ID" value="ENSABRP00000018443.1"/>
    <property type="gene ID" value="ENSABRG00000015844.1"/>
</dbReference>
<dbReference type="PANTHER" id="PTHR14917">
    <property type="entry name" value="SPERMATOGENESIS-ASSOCIATED PROTEIN 7"/>
    <property type="match status" value="1"/>
</dbReference>
<evidence type="ECO:0008006" key="4">
    <source>
        <dbReference type="Google" id="ProtNLM"/>
    </source>
</evidence>
<proteinExistence type="predicted"/>
<organism evidence="2 3">
    <name type="scientific">Anser brachyrhynchus</name>
    <name type="common">Pink-footed goose</name>
    <dbReference type="NCBI Taxonomy" id="132585"/>
    <lineage>
        <taxon>Eukaryota</taxon>
        <taxon>Metazoa</taxon>
        <taxon>Chordata</taxon>
        <taxon>Craniata</taxon>
        <taxon>Vertebrata</taxon>
        <taxon>Euteleostomi</taxon>
        <taxon>Archelosauria</taxon>
        <taxon>Archosauria</taxon>
        <taxon>Dinosauria</taxon>
        <taxon>Saurischia</taxon>
        <taxon>Theropoda</taxon>
        <taxon>Coelurosauria</taxon>
        <taxon>Aves</taxon>
        <taxon>Neognathae</taxon>
        <taxon>Galloanserae</taxon>
        <taxon>Anseriformes</taxon>
        <taxon>Anatidae</taxon>
        <taxon>Anserinae</taxon>
        <taxon>Anser</taxon>
    </lineage>
</organism>
<name>A0A8B9I900_9AVES</name>
<dbReference type="Proteomes" id="UP000694426">
    <property type="component" value="Unplaced"/>
</dbReference>
<dbReference type="InterPro" id="IPR029357">
    <property type="entry name" value="SPATA7"/>
</dbReference>
<protein>
    <recommendedName>
        <fullName evidence="4">Spermatogenesis associated 7</fullName>
    </recommendedName>
</protein>
<reference evidence="2" key="2">
    <citation type="submission" date="2025-09" db="UniProtKB">
        <authorList>
            <consortium name="Ensembl"/>
        </authorList>
    </citation>
    <scope>IDENTIFICATION</scope>
</reference>
<dbReference type="GO" id="GO:0036064">
    <property type="term" value="C:ciliary basal body"/>
    <property type="evidence" value="ECO:0007669"/>
    <property type="project" value="TreeGrafter"/>
</dbReference>
<dbReference type="GeneTree" id="ENSGT00390000014113"/>
<reference evidence="2" key="1">
    <citation type="submission" date="2025-08" db="UniProtKB">
        <authorList>
            <consortium name="Ensembl"/>
        </authorList>
    </citation>
    <scope>IDENTIFICATION</scope>
</reference>